<keyword evidence="2" id="KW-0677">Repeat</keyword>
<keyword evidence="3" id="KW-0833">Ubl conjugation pathway</keyword>
<keyword evidence="7" id="KW-1185">Reference proteome</keyword>
<evidence type="ECO:0000313" key="6">
    <source>
        <dbReference type="EMBL" id="MDI1489273.1"/>
    </source>
</evidence>
<comment type="caution">
    <text evidence="6">The sequence shown here is derived from an EMBL/GenBank/DDBJ whole genome shotgun (WGS) entry which is preliminary data.</text>
</comment>
<dbReference type="InterPro" id="IPR016024">
    <property type="entry name" value="ARM-type_fold"/>
</dbReference>
<accession>A0AA43TV72</accession>
<feature type="domain" description="TATA-binding protein interacting (TIP20)" evidence="5">
    <location>
        <begin position="986"/>
        <end position="1154"/>
    </location>
</feature>
<evidence type="ECO:0000256" key="3">
    <source>
        <dbReference type="ARBA" id="ARBA00022786"/>
    </source>
</evidence>
<evidence type="ECO:0000259" key="5">
    <source>
        <dbReference type="Pfam" id="PF08623"/>
    </source>
</evidence>
<dbReference type="GO" id="GO:0010265">
    <property type="term" value="P:SCF complex assembly"/>
    <property type="evidence" value="ECO:0007669"/>
    <property type="project" value="InterPro"/>
</dbReference>
<feature type="region of interest" description="Disordered" evidence="4">
    <location>
        <begin position="195"/>
        <end position="227"/>
    </location>
</feature>
<dbReference type="Pfam" id="PF08623">
    <property type="entry name" value="TIP120"/>
    <property type="match status" value="1"/>
</dbReference>
<dbReference type="InterPro" id="IPR011989">
    <property type="entry name" value="ARM-like"/>
</dbReference>
<dbReference type="PANTHER" id="PTHR12696">
    <property type="entry name" value="TIP120"/>
    <property type="match status" value="1"/>
</dbReference>
<evidence type="ECO:0000256" key="2">
    <source>
        <dbReference type="ARBA" id="ARBA00022737"/>
    </source>
</evidence>
<protein>
    <recommendedName>
        <fullName evidence="5">TATA-binding protein interacting (TIP20) domain-containing protein</fullName>
    </recommendedName>
</protein>
<comment type="similarity">
    <text evidence="1">Belongs to the CAND family.</text>
</comment>
<dbReference type="AlphaFoldDB" id="A0AA43TV72"/>
<gene>
    <name evidence="6" type="ORF">OHK93_008551</name>
</gene>
<sequence>MLDLGAESGVNGDAVDVLVEIIRVFGPMLKDAEKQALQKTILQILDDDRTGSIVKKKAVVAMSLLSIHMGDTLLKSFVSQLAESFQAPELDSNKRRLLLSMAGSLSRSVPQRLEPFLGHLVPFVLNALSEEEYDQAMAARAEDGEADPDLEEVREAALVALEGFLSCCSNGMRFFTDGALDSSLRYIVYDPNVAEDEEDEGKAEDEDEDAFEEEEEDFEQEGAFSDDEDSSWKLRRCAAKALYAIISTRSNGDLLENGTLYDKIAPVLIKRFKEHEENVRLEILTTLALLVRKTGEGSILGTGNMFDTEIDAAQARPSRKRRRLDSNTADLGSALAFSSSLGLNSPAASPSPVSGPRADLSRLSPSIVKGVSELLKMPSVPTKQTAISLLRELVLVQHGGLSDSLNRILEPLVDVIQNTSNLPNGSASTAVAGAAAATGGIMRVGALQLLAAICDTHSSRILAPYIKRIVSSVTAAANDQYYKLSGEALLTIESIAKAITPPRSAGTEQERTEFLAKIYDVVFTKAKSVEADLELRQKAIHALGVLLARTSGAKNVKLLAKDKRSHSLDVLQERLKNETTRLSAVKASEIVFVSAVDQQDLPSQWTKEVALELGNQLRKADRNLRTSSLAALRSLAYNKVALAKLDQQAVGMVAQLLLPLISSRDLSLLGVAMSIYSKLVVAFPKQIVEAQLIKALCEVVLSPMGSRAFEAFLNLTQSIGEQGVGQPLMAAFLQDVGVSGDPAVVGKAIGTLLVSGGPSVGVTLSDFEGELRSSKDYQRQCLALSTMGEAGFRLGMSSPLQPQTFSGHFSSTPEAVPRTAAIALGRAGAGSIKAYLPVILSFTGKAGNLQYLSLYSIKEILQNAGSSRSDISPYTQQIWENLLAASQIEDNKALAAECIGRITIIEPTKFLPLLQGYLKDRNPAVRGMAIQATRFTFADSDDTFDEVLRPVLVQMLSLMLNDPHIDNRRLALGTLNAAIQHKSDVVFPQLGGLLPLVMKDSRVDQDLIREVQMGPFRHKVDDGLELRKSAYETLFSLMENAYPRMNHNDLFDRAIAGLEDEHEIKMLCNLMLTKLVTLDPDEIQRRLDQIAEKFRVILNFKPKESSVKQEMEKASEEGRSALKVTVRLHNAFPGAAGAGSSVQSQSWKGYWEWLQKEHKAMLTNMENEVKSQAA</sequence>
<dbReference type="Gene3D" id="1.25.10.10">
    <property type="entry name" value="Leucine-rich Repeat Variant"/>
    <property type="match status" value="1"/>
</dbReference>
<dbReference type="InterPro" id="IPR013932">
    <property type="entry name" value="TATA-bd_TIP120"/>
</dbReference>
<dbReference type="InterPro" id="IPR039852">
    <property type="entry name" value="CAND1/CAND2"/>
</dbReference>
<reference evidence="6" key="1">
    <citation type="journal article" date="2023" name="Genome Biol. Evol.">
        <title>First Whole Genome Sequence and Flow Cytometry Genome Size Data for the Lichen-Forming Fungus Ramalina farinacea (Ascomycota).</title>
        <authorList>
            <person name="Llewellyn T."/>
            <person name="Mian S."/>
            <person name="Hill R."/>
            <person name="Leitch I.J."/>
            <person name="Gaya E."/>
        </authorList>
    </citation>
    <scope>NUCLEOTIDE SEQUENCE</scope>
    <source>
        <strain evidence="6">LIQ254RAFAR</strain>
    </source>
</reference>
<name>A0AA43TV72_9LECA</name>
<evidence type="ECO:0000313" key="7">
    <source>
        <dbReference type="Proteomes" id="UP001161017"/>
    </source>
</evidence>
<dbReference type="EMBL" id="JAPUFD010000009">
    <property type="protein sequence ID" value="MDI1489273.1"/>
    <property type="molecule type" value="Genomic_DNA"/>
</dbReference>
<evidence type="ECO:0000256" key="1">
    <source>
        <dbReference type="ARBA" id="ARBA00007657"/>
    </source>
</evidence>
<organism evidence="6 7">
    <name type="scientific">Ramalina farinacea</name>
    <dbReference type="NCBI Taxonomy" id="258253"/>
    <lineage>
        <taxon>Eukaryota</taxon>
        <taxon>Fungi</taxon>
        <taxon>Dikarya</taxon>
        <taxon>Ascomycota</taxon>
        <taxon>Pezizomycotina</taxon>
        <taxon>Lecanoromycetes</taxon>
        <taxon>OSLEUM clade</taxon>
        <taxon>Lecanoromycetidae</taxon>
        <taxon>Lecanorales</taxon>
        <taxon>Lecanorineae</taxon>
        <taxon>Ramalinaceae</taxon>
        <taxon>Ramalina</taxon>
    </lineage>
</organism>
<dbReference type="SUPFAM" id="SSF48371">
    <property type="entry name" value="ARM repeat"/>
    <property type="match status" value="1"/>
</dbReference>
<dbReference type="Proteomes" id="UP001161017">
    <property type="component" value="Unassembled WGS sequence"/>
</dbReference>
<dbReference type="Pfam" id="PF25782">
    <property type="entry name" value="TPR_CAND1"/>
    <property type="match status" value="1"/>
</dbReference>
<proteinExistence type="inferred from homology"/>
<evidence type="ECO:0000256" key="4">
    <source>
        <dbReference type="SAM" id="MobiDB-lite"/>
    </source>
</evidence>